<gene>
    <name evidence="2" type="ORF">METZ01_LOCUS71356</name>
</gene>
<accession>A0A381TR23</accession>
<dbReference type="InterPro" id="IPR021454">
    <property type="entry name" value="DUF3105"/>
</dbReference>
<reference evidence="2" key="1">
    <citation type="submission" date="2018-05" db="EMBL/GenBank/DDBJ databases">
        <authorList>
            <person name="Lanie J.A."/>
            <person name="Ng W.-L."/>
            <person name="Kazmierczak K.M."/>
            <person name="Andrzejewski T.M."/>
            <person name="Davidsen T.M."/>
            <person name="Wayne K.J."/>
            <person name="Tettelin H."/>
            <person name="Glass J.I."/>
            <person name="Rusch D."/>
            <person name="Podicherti R."/>
            <person name="Tsui H.-C.T."/>
            <person name="Winkler M.E."/>
        </authorList>
    </citation>
    <scope>NUCLEOTIDE SEQUENCE</scope>
</reference>
<protein>
    <recommendedName>
        <fullName evidence="3">DUF3105 domain-containing protein</fullName>
    </recommendedName>
</protein>
<evidence type="ECO:0000256" key="1">
    <source>
        <dbReference type="SAM" id="Phobius"/>
    </source>
</evidence>
<dbReference type="EMBL" id="UINC01005020">
    <property type="protein sequence ID" value="SVA18502.1"/>
    <property type="molecule type" value="Genomic_DNA"/>
</dbReference>
<feature type="transmembrane region" description="Helical" evidence="1">
    <location>
        <begin position="81"/>
        <end position="103"/>
    </location>
</feature>
<proteinExistence type="predicted"/>
<organism evidence="2">
    <name type="scientific">marine metagenome</name>
    <dbReference type="NCBI Taxonomy" id="408172"/>
    <lineage>
        <taxon>unclassified sequences</taxon>
        <taxon>metagenomes</taxon>
        <taxon>ecological metagenomes</taxon>
    </lineage>
</organism>
<evidence type="ECO:0008006" key="3">
    <source>
        <dbReference type="Google" id="ProtNLM"/>
    </source>
</evidence>
<dbReference type="Pfam" id="PF11303">
    <property type="entry name" value="DUF3105"/>
    <property type="match status" value="1"/>
</dbReference>
<name>A0A381TR23_9ZZZZ</name>
<dbReference type="AlphaFoldDB" id="A0A381TR23"/>
<keyword evidence="1" id="KW-0812">Transmembrane</keyword>
<keyword evidence="1" id="KW-0472">Membrane</keyword>
<keyword evidence="1" id="KW-1133">Transmembrane helix</keyword>
<sequence length="267" mass="30169">MGDNGKPNDNILMHVLSPYPEHRSALTDRNFSSSALTIFIINREASTLPFSKRRVRRSGARTNQSNNVVNSTWRKWIKLNIYYRIASAVVIILMIVGFAFAGLKLGSGDNSRSVYKTTEMPGVHYEIARYSQHISEPTSVNYTDLGHIPPTSGHHWPRWAKCGFYEEELPDELVVHNMEHGNIVISYNLVKKEDLDSLKKSFSDVSLSKLWGVARFYSGIPEGQISLSTWGVTDSFTNVDPSRIQRFFQVYHGALGPEKIPCNAHPK</sequence>
<evidence type="ECO:0000313" key="2">
    <source>
        <dbReference type="EMBL" id="SVA18502.1"/>
    </source>
</evidence>